<dbReference type="AlphaFoldDB" id="A0A521FAC0"/>
<evidence type="ECO:0000256" key="1">
    <source>
        <dbReference type="ARBA" id="ARBA00004196"/>
    </source>
</evidence>
<dbReference type="PANTHER" id="PTHR30158:SF3">
    <property type="entry name" value="MULTIDRUG EFFLUX PUMP SUBUNIT ACRA-RELATED"/>
    <property type="match status" value="1"/>
</dbReference>
<accession>A0A521FAC0</accession>
<comment type="subcellular location">
    <subcellularLocation>
        <location evidence="1">Cell envelope</location>
    </subcellularLocation>
</comment>
<dbReference type="Pfam" id="PF25876">
    <property type="entry name" value="HH_MFP_RND"/>
    <property type="match status" value="1"/>
</dbReference>
<dbReference type="Pfam" id="PF25944">
    <property type="entry name" value="Beta-barrel_RND"/>
    <property type="match status" value="1"/>
</dbReference>
<evidence type="ECO:0000259" key="7">
    <source>
        <dbReference type="Pfam" id="PF25944"/>
    </source>
</evidence>
<dbReference type="Proteomes" id="UP000319014">
    <property type="component" value="Unassembled WGS sequence"/>
</dbReference>
<evidence type="ECO:0000256" key="3">
    <source>
        <dbReference type="SAM" id="Coils"/>
    </source>
</evidence>
<dbReference type="PANTHER" id="PTHR30158">
    <property type="entry name" value="ACRA/E-RELATED COMPONENT OF DRUG EFFLUX TRANSPORTER"/>
    <property type="match status" value="1"/>
</dbReference>
<dbReference type="InterPro" id="IPR058625">
    <property type="entry name" value="MdtA-like_BSH"/>
</dbReference>
<reference evidence="9 10" key="1">
    <citation type="submission" date="2017-05" db="EMBL/GenBank/DDBJ databases">
        <authorList>
            <person name="Varghese N."/>
            <person name="Submissions S."/>
        </authorList>
    </citation>
    <scope>NUCLEOTIDE SEQUENCE [LARGE SCALE GENOMIC DNA]</scope>
    <source>
        <strain evidence="9 10">DSM 100094</strain>
    </source>
</reference>
<dbReference type="PROSITE" id="PS51257">
    <property type="entry name" value="PROKAR_LIPOPROTEIN"/>
    <property type="match status" value="1"/>
</dbReference>
<evidence type="ECO:0000259" key="5">
    <source>
        <dbReference type="Pfam" id="PF25876"/>
    </source>
</evidence>
<name>A0A521FAC0_9RHOB</name>
<evidence type="ECO:0000256" key="2">
    <source>
        <dbReference type="ARBA" id="ARBA00009477"/>
    </source>
</evidence>
<dbReference type="GO" id="GO:0046677">
    <property type="term" value="P:response to antibiotic"/>
    <property type="evidence" value="ECO:0007669"/>
    <property type="project" value="TreeGrafter"/>
</dbReference>
<dbReference type="Pfam" id="PF25917">
    <property type="entry name" value="BSH_RND"/>
    <property type="match status" value="1"/>
</dbReference>
<keyword evidence="3" id="KW-0175">Coiled coil</keyword>
<evidence type="ECO:0000313" key="9">
    <source>
        <dbReference type="EMBL" id="SMO92994.1"/>
    </source>
</evidence>
<dbReference type="GO" id="GO:0030313">
    <property type="term" value="C:cell envelope"/>
    <property type="evidence" value="ECO:0007669"/>
    <property type="project" value="UniProtKB-SubCell"/>
</dbReference>
<dbReference type="Gene3D" id="2.40.420.20">
    <property type="match status" value="1"/>
</dbReference>
<keyword evidence="4" id="KW-0732">Signal</keyword>
<comment type="similarity">
    <text evidence="2">Belongs to the membrane fusion protein (MFP) (TC 8.A.1) family.</text>
</comment>
<dbReference type="OrthoDB" id="7811737at2"/>
<feature type="domain" description="Multidrug resistance protein MdtA-like C-terminal permuted SH3" evidence="8">
    <location>
        <begin position="297"/>
        <end position="355"/>
    </location>
</feature>
<dbReference type="SUPFAM" id="SSF111369">
    <property type="entry name" value="HlyD-like secretion proteins"/>
    <property type="match status" value="1"/>
</dbReference>
<dbReference type="Gene3D" id="1.10.287.470">
    <property type="entry name" value="Helix hairpin bin"/>
    <property type="match status" value="1"/>
</dbReference>
<dbReference type="InterPro" id="IPR058624">
    <property type="entry name" value="MdtA-like_HH"/>
</dbReference>
<dbReference type="GO" id="GO:0015562">
    <property type="term" value="F:efflux transmembrane transporter activity"/>
    <property type="evidence" value="ECO:0007669"/>
    <property type="project" value="InterPro"/>
</dbReference>
<gene>
    <name evidence="9" type="ORF">SAMN06265221_11940</name>
</gene>
<evidence type="ECO:0000256" key="4">
    <source>
        <dbReference type="SAM" id="SignalP"/>
    </source>
</evidence>
<dbReference type="Gene3D" id="2.40.50.100">
    <property type="match status" value="1"/>
</dbReference>
<feature type="coiled-coil region" evidence="3">
    <location>
        <begin position="138"/>
        <end position="165"/>
    </location>
</feature>
<evidence type="ECO:0000313" key="10">
    <source>
        <dbReference type="Proteomes" id="UP000319014"/>
    </source>
</evidence>
<evidence type="ECO:0000259" key="8">
    <source>
        <dbReference type="Pfam" id="PF25967"/>
    </source>
</evidence>
<dbReference type="GO" id="GO:0005886">
    <property type="term" value="C:plasma membrane"/>
    <property type="evidence" value="ECO:0007669"/>
    <property type="project" value="TreeGrafter"/>
</dbReference>
<protein>
    <submittedName>
        <fullName evidence="9">Membrane fusion protein, multidrug efflux system</fullName>
    </submittedName>
</protein>
<dbReference type="Gene3D" id="2.40.30.170">
    <property type="match status" value="1"/>
</dbReference>
<feature type="domain" description="Multidrug resistance protein MdtA-like barrel-sandwich hybrid" evidence="6">
    <location>
        <begin position="61"/>
        <end position="202"/>
    </location>
</feature>
<dbReference type="Pfam" id="PF25967">
    <property type="entry name" value="RND-MFP_C"/>
    <property type="match status" value="1"/>
</dbReference>
<dbReference type="NCBIfam" id="TIGR01730">
    <property type="entry name" value="RND_mfp"/>
    <property type="match status" value="1"/>
</dbReference>
<dbReference type="InterPro" id="IPR006143">
    <property type="entry name" value="RND_pump_MFP"/>
</dbReference>
<organism evidence="9 10">
    <name type="scientific">Paracoccus laeviglucosivorans</name>
    <dbReference type="NCBI Taxonomy" id="1197861"/>
    <lineage>
        <taxon>Bacteria</taxon>
        <taxon>Pseudomonadati</taxon>
        <taxon>Pseudomonadota</taxon>
        <taxon>Alphaproteobacteria</taxon>
        <taxon>Rhodobacterales</taxon>
        <taxon>Paracoccaceae</taxon>
        <taxon>Paracoccus</taxon>
    </lineage>
</organism>
<keyword evidence="10" id="KW-1185">Reference proteome</keyword>
<feature type="domain" description="Multidrug resistance protein MdtA-like beta-barrel" evidence="7">
    <location>
        <begin position="206"/>
        <end position="294"/>
    </location>
</feature>
<proteinExistence type="inferred from homology"/>
<dbReference type="EMBL" id="FXTK01000019">
    <property type="protein sequence ID" value="SMO92994.1"/>
    <property type="molecule type" value="Genomic_DNA"/>
</dbReference>
<feature type="chain" id="PRO_5022145407" evidence="4">
    <location>
        <begin position="26"/>
        <end position="388"/>
    </location>
</feature>
<feature type="signal peptide" evidence="4">
    <location>
        <begin position="1"/>
        <end position="25"/>
    </location>
</feature>
<sequence length="388" mass="40956">MMRDIALGACAAAMIACLSLGGAQAQQQPAQGPKQVGVVTLNMQAVPQVVTLPGRAVARDEVSIRPRVDGFVAEVLYEPGRPITTGTQMFRIDATTYEAAVDEARANLASAKAAVPQAEGAYERSRRLLGTGSTQATLEEAQATMEQARAAEKAAEAALKTAETQLAWTTITSPLDGLPSVAEVSVGDLVTAGQSDALATVTQLDPIDVDMYEPSARLQRIRDRIESGQLKMTDKLAARLTLENGVSYAATGQLVAPGYTVSTSTGAIDFRFRFENPERRILPGMFVRGEIEIGSIQAILVPQMAATRGRDGTLSAWIAKDGKAESRKLTEDGIHTSNWIITGGIENGEQLIVNGTTGLADGAEIAPVPVQIDENGVVRDTAAPKATE</sequence>
<feature type="domain" description="Multidrug resistance protein MdtA-like alpha-helical hairpin" evidence="5">
    <location>
        <begin position="102"/>
        <end position="169"/>
    </location>
</feature>
<dbReference type="InterPro" id="IPR058626">
    <property type="entry name" value="MdtA-like_b-barrel"/>
</dbReference>
<evidence type="ECO:0000259" key="6">
    <source>
        <dbReference type="Pfam" id="PF25917"/>
    </source>
</evidence>
<dbReference type="InterPro" id="IPR058627">
    <property type="entry name" value="MdtA-like_C"/>
</dbReference>